<sequence>MTRGAYSLRTLEEIKSLTDFVQKRLCVVDYYKPHFESREHMVEVWENGVIASRFHYYDGYKLTDLAQVFPFVMEWFLEQHNTSLNLDKKTDRKAFEASSLMISRLIDRLLANGYKDIQIAKNHKGGQSYYLDFKKLVSVLTSGGTLSHESLSDLYVYLQDKLIDAHEPWYNWLEQRQTKILSKTFIDGEVKHLTIKGHTYYLEELGTLVHIVCDFLLKEKPVLCF</sequence>
<evidence type="ECO:0000313" key="2">
    <source>
        <dbReference type="Proteomes" id="UP001321479"/>
    </source>
</evidence>
<dbReference type="Proteomes" id="UP001321479">
    <property type="component" value="Segment"/>
</dbReference>
<keyword evidence="2" id="KW-1185">Reference proteome</keyword>
<accession>A0ABM7NRM3</accession>
<protein>
    <submittedName>
        <fullName evidence="1">Uncharacterized protein</fullName>
    </submittedName>
</protein>
<dbReference type="GeneID" id="80558018"/>
<name>A0ABM7NRM3_9VIRU</name>
<proteinExistence type="predicted"/>
<evidence type="ECO:0000313" key="1">
    <source>
        <dbReference type="EMBL" id="BCS82813.1"/>
    </source>
</evidence>
<dbReference type="RefSeq" id="YP_010841421.1">
    <property type="nucleotide sequence ID" value="NC_079139.1"/>
</dbReference>
<reference evidence="1 2" key="1">
    <citation type="submission" date="2021-02" db="EMBL/GenBank/DDBJ databases">
        <title>Cotonvirus japonicus, which uses Golgi apparatus of host cells for its virion factory, phylogenetically links tailed tupanvirus and icosahedral mimivirus.</title>
        <authorList>
            <person name="Takahashi H."/>
            <person name="Fukaya S."/>
            <person name="Song C."/>
            <person name="Murata K."/>
            <person name="Takemura M."/>
        </authorList>
    </citation>
    <scope>NUCLEOTIDE SEQUENCE [LARGE SCALE GENOMIC DNA]</scope>
</reference>
<organism evidence="1 2">
    <name type="scientific">Cotonvirus japonicus</name>
    <dbReference type="NCBI Taxonomy" id="2811091"/>
    <lineage>
        <taxon>Viruses</taxon>
        <taxon>Varidnaviria</taxon>
        <taxon>Bamfordvirae</taxon>
        <taxon>Nucleocytoviricota</taxon>
        <taxon>Megaviricetes</taxon>
        <taxon>Imitervirales</taxon>
        <taxon>Mimiviridae</taxon>
        <taxon>Megamimivirinae</taxon>
        <taxon>Cotonvirus</taxon>
        <taxon>Cotonvirus japonicum</taxon>
    </lineage>
</organism>
<dbReference type="EMBL" id="AP024483">
    <property type="protein sequence ID" value="BCS82813.1"/>
    <property type="molecule type" value="Genomic_DNA"/>
</dbReference>